<evidence type="ECO:0000313" key="2">
    <source>
        <dbReference type="EMBL" id="CEK81707.1"/>
    </source>
</evidence>
<accession>A0A0B7AM47</accession>
<evidence type="ECO:0000313" key="1">
    <source>
        <dbReference type="EMBL" id="CEK81706.1"/>
    </source>
</evidence>
<sequence length="52" mass="6231">MKLKCLPRYLRSNFNYYSVNKDLMDAYTEYSIYNGMTRSQPKNIGIEQDNSR</sequence>
<dbReference type="EMBL" id="HACG01034842">
    <property type="protein sequence ID" value="CEK81707.1"/>
    <property type="molecule type" value="Transcribed_RNA"/>
</dbReference>
<protein>
    <submittedName>
        <fullName evidence="2">Uncharacterized protein</fullName>
    </submittedName>
</protein>
<proteinExistence type="predicted"/>
<dbReference type="EMBL" id="HACG01034841">
    <property type="protein sequence ID" value="CEK81706.1"/>
    <property type="molecule type" value="Transcribed_RNA"/>
</dbReference>
<name>A0A0B7AM47_9EUPU</name>
<organism evidence="2">
    <name type="scientific">Arion vulgaris</name>
    <dbReference type="NCBI Taxonomy" id="1028688"/>
    <lineage>
        <taxon>Eukaryota</taxon>
        <taxon>Metazoa</taxon>
        <taxon>Spiralia</taxon>
        <taxon>Lophotrochozoa</taxon>
        <taxon>Mollusca</taxon>
        <taxon>Gastropoda</taxon>
        <taxon>Heterobranchia</taxon>
        <taxon>Euthyneura</taxon>
        <taxon>Panpulmonata</taxon>
        <taxon>Eupulmonata</taxon>
        <taxon>Stylommatophora</taxon>
        <taxon>Helicina</taxon>
        <taxon>Arionoidea</taxon>
        <taxon>Arionidae</taxon>
        <taxon>Arion</taxon>
    </lineage>
</organism>
<dbReference type="AlphaFoldDB" id="A0A0B7AM47"/>
<reference evidence="2" key="1">
    <citation type="submission" date="2014-12" db="EMBL/GenBank/DDBJ databases">
        <title>Insight into the proteome of Arion vulgaris.</title>
        <authorList>
            <person name="Aradska J."/>
            <person name="Bulat T."/>
            <person name="Smidak R."/>
            <person name="Sarate P."/>
            <person name="Gangsoo J."/>
            <person name="Sialana F."/>
            <person name="Bilban M."/>
            <person name="Lubec G."/>
        </authorList>
    </citation>
    <scope>NUCLEOTIDE SEQUENCE</scope>
    <source>
        <tissue evidence="2">Skin</tissue>
    </source>
</reference>
<gene>
    <name evidence="2" type="primary">ORF127547</name>
    <name evidence="1" type="synonym">ORF127541</name>
</gene>